<gene>
    <name evidence="15 17" type="primary">pfkA</name>
    <name evidence="17" type="ORF">KL86SPO_31665</name>
</gene>
<feature type="binding site" evidence="15">
    <location>
        <position position="11"/>
    </location>
    <ligand>
        <name>ATP</name>
        <dbReference type="ChEBI" id="CHEBI:30616"/>
    </ligand>
</feature>
<feature type="binding site" evidence="15">
    <location>
        <begin position="72"/>
        <end position="73"/>
    </location>
    <ligand>
        <name>ATP</name>
        <dbReference type="ChEBI" id="CHEBI:30616"/>
    </ligand>
</feature>
<dbReference type="GO" id="GO:0005524">
    <property type="term" value="F:ATP binding"/>
    <property type="evidence" value="ECO:0007669"/>
    <property type="project" value="UniProtKB-UniRule"/>
</dbReference>
<reference evidence="17" key="1">
    <citation type="submission" date="2016-08" db="EMBL/GenBank/DDBJ databases">
        <authorList>
            <person name="Seilhamer J.J."/>
        </authorList>
    </citation>
    <scope>NUCLEOTIDE SEQUENCE</scope>
    <source>
        <strain evidence="17">86</strain>
    </source>
</reference>
<feature type="binding site" description="in other chain" evidence="15">
    <location>
        <position position="222"/>
    </location>
    <ligand>
        <name>substrate</name>
        <note>ligand shared between dimeric partners</note>
    </ligand>
</feature>
<dbReference type="InterPro" id="IPR012828">
    <property type="entry name" value="PFKA_ATP_prok"/>
</dbReference>
<feature type="binding site" description="in other chain" evidence="15">
    <location>
        <begin position="213"/>
        <end position="215"/>
    </location>
    <ligand>
        <name>ADP</name>
        <dbReference type="ChEBI" id="CHEBI:456216"/>
        <note>allosteric activator; ligand shared between dimeric partners</note>
    </ligand>
</feature>
<name>A0A212LVE6_9FIRM</name>
<dbReference type="GO" id="GO:0006002">
    <property type="term" value="P:fructose 6-phosphate metabolic process"/>
    <property type="evidence" value="ECO:0007669"/>
    <property type="project" value="UniProtKB-UniRule"/>
</dbReference>
<keyword evidence="12 15" id="KW-0460">Magnesium</keyword>
<dbReference type="PIRSF" id="PIRSF000532">
    <property type="entry name" value="ATP_PFK_prok"/>
    <property type="match status" value="1"/>
</dbReference>
<feature type="binding site" description="in other chain" evidence="15">
    <location>
        <position position="154"/>
    </location>
    <ligand>
        <name>ADP</name>
        <dbReference type="ChEBI" id="CHEBI:456216"/>
        <note>allosteric activator; ligand shared between dimeric partners</note>
    </ligand>
</feature>
<feature type="binding site" description="in other chain" evidence="15">
    <location>
        <begin position="185"/>
        <end position="187"/>
    </location>
    <ligand>
        <name>ADP</name>
        <dbReference type="ChEBI" id="CHEBI:456216"/>
        <note>allosteric activator; ligand shared between dimeric partners</note>
    </ligand>
</feature>
<feature type="binding site" description="in other chain" evidence="15">
    <location>
        <begin position="169"/>
        <end position="171"/>
    </location>
    <ligand>
        <name>substrate</name>
        <note>ligand shared between dimeric partners</note>
    </ligand>
</feature>
<comment type="cofactor">
    <cofactor evidence="1 15">
        <name>Mg(2+)</name>
        <dbReference type="ChEBI" id="CHEBI:18420"/>
    </cofactor>
</comment>
<feature type="binding site" description="in other chain" evidence="15">
    <location>
        <position position="211"/>
    </location>
    <ligand>
        <name>ADP</name>
        <dbReference type="ChEBI" id="CHEBI:456216"/>
        <note>allosteric activator; ligand shared between dimeric partners</note>
    </ligand>
</feature>
<dbReference type="InterPro" id="IPR000023">
    <property type="entry name" value="Phosphofructokinase_dom"/>
</dbReference>
<dbReference type="PROSITE" id="PS00433">
    <property type="entry name" value="PHOSPHOFRUCTOKINASE"/>
    <property type="match status" value="1"/>
</dbReference>
<dbReference type="FunFam" id="3.40.50.460:FF:000002">
    <property type="entry name" value="ATP-dependent 6-phosphofructokinase"/>
    <property type="match status" value="1"/>
</dbReference>
<dbReference type="AlphaFoldDB" id="A0A212LVE6"/>
<evidence type="ECO:0000256" key="4">
    <source>
        <dbReference type="ARBA" id="ARBA00004679"/>
    </source>
</evidence>
<keyword evidence="9 15" id="KW-0547">Nucleotide-binding</keyword>
<evidence type="ECO:0000256" key="13">
    <source>
        <dbReference type="ARBA" id="ARBA00023152"/>
    </source>
</evidence>
<comment type="caution">
    <text evidence="15">Lacks conserved residue(s) required for the propagation of feature annotation.</text>
</comment>
<dbReference type="NCBIfam" id="TIGR02482">
    <property type="entry name" value="PFKA_ATP"/>
    <property type="match status" value="1"/>
</dbReference>
<dbReference type="GO" id="GO:0042802">
    <property type="term" value="F:identical protein binding"/>
    <property type="evidence" value="ECO:0007669"/>
    <property type="project" value="TreeGrafter"/>
</dbReference>
<dbReference type="FunFam" id="3.40.50.450:FF:000001">
    <property type="entry name" value="ATP-dependent 6-phosphofructokinase"/>
    <property type="match status" value="1"/>
</dbReference>
<evidence type="ECO:0000256" key="11">
    <source>
        <dbReference type="ARBA" id="ARBA00022840"/>
    </source>
</evidence>
<feature type="binding site" description="in other chain" evidence="15">
    <location>
        <begin position="125"/>
        <end position="127"/>
    </location>
    <ligand>
        <name>substrate</name>
        <note>ligand shared between dimeric partners</note>
    </ligand>
</feature>
<comment type="subcellular location">
    <subcellularLocation>
        <location evidence="3 15">Cytoplasm</location>
    </subcellularLocation>
</comment>
<protein>
    <recommendedName>
        <fullName evidence="15">ATP-dependent 6-phosphofructokinase</fullName>
        <shortName evidence="15">ATP-PFK</shortName>
        <shortName evidence="15">Phosphofructokinase</shortName>
        <ecNumber evidence="15">2.7.1.11</ecNumber>
    </recommendedName>
    <alternativeName>
        <fullName evidence="15">Phosphohexokinase</fullName>
    </alternativeName>
</protein>
<dbReference type="HAMAP" id="MF_00339">
    <property type="entry name" value="Phosphofructokinase_I_B1"/>
    <property type="match status" value="1"/>
</dbReference>
<comment type="similarity">
    <text evidence="15">Belongs to the phosphofructokinase type A (PFKA) family. ATP-dependent PFK group I subfamily. Prokaryotic clade 'B1' sub-subfamily.</text>
</comment>
<dbReference type="RefSeq" id="WP_288184511.1">
    <property type="nucleotide sequence ID" value="NZ_LT608335.1"/>
</dbReference>
<feature type="active site" description="Proton acceptor" evidence="15">
    <location>
        <position position="127"/>
    </location>
</feature>
<evidence type="ECO:0000256" key="15">
    <source>
        <dbReference type="HAMAP-Rule" id="MF_00339"/>
    </source>
</evidence>
<evidence type="ECO:0000256" key="10">
    <source>
        <dbReference type="ARBA" id="ARBA00022777"/>
    </source>
</evidence>
<dbReference type="Gene3D" id="3.40.50.460">
    <property type="entry name" value="Phosphofructokinase domain"/>
    <property type="match status" value="1"/>
</dbReference>
<feature type="binding site" evidence="15">
    <location>
        <position position="103"/>
    </location>
    <ligand>
        <name>Mg(2+)</name>
        <dbReference type="ChEBI" id="CHEBI:18420"/>
        <note>catalytic</note>
    </ligand>
</feature>
<dbReference type="GO" id="GO:0061621">
    <property type="term" value="P:canonical glycolysis"/>
    <property type="evidence" value="ECO:0007669"/>
    <property type="project" value="TreeGrafter"/>
</dbReference>
<dbReference type="EMBL" id="FMJE01000003">
    <property type="protein sequence ID" value="SCM81486.1"/>
    <property type="molecule type" value="Genomic_DNA"/>
</dbReference>
<evidence type="ECO:0000256" key="2">
    <source>
        <dbReference type="ARBA" id="ARBA00002659"/>
    </source>
</evidence>
<evidence type="ECO:0000256" key="6">
    <source>
        <dbReference type="ARBA" id="ARBA00022533"/>
    </source>
</evidence>
<feature type="binding site" evidence="15">
    <location>
        <begin position="102"/>
        <end position="105"/>
    </location>
    <ligand>
        <name>ATP</name>
        <dbReference type="ChEBI" id="CHEBI:30616"/>
    </ligand>
</feature>
<dbReference type="GO" id="GO:0048029">
    <property type="term" value="F:monosaccharide binding"/>
    <property type="evidence" value="ECO:0007669"/>
    <property type="project" value="TreeGrafter"/>
</dbReference>
<evidence type="ECO:0000256" key="3">
    <source>
        <dbReference type="ARBA" id="ARBA00004496"/>
    </source>
</evidence>
<evidence type="ECO:0000256" key="9">
    <source>
        <dbReference type="ARBA" id="ARBA00022741"/>
    </source>
</evidence>
<evidence type="ECO:0000256" key="8">
    <source>
        <dbReference type="ARBA" id="ARBA00022723"/>
    </source>
</evidence>
<feature type="binding site" evidence="15">
    <location>
        <position position="162"/>
    </location>
    <ligand>
        <name>substrate</name>
        <note>ligand shared between dimeric partners</note>
    </ligand>
</feature>
<feature type="binding site" evidence="15">
    <location>
        <position position="243"/>
    </location>
    <ligand>
        <name>substrate</name>
        <note>ligand shared between dimeric partners</note>
    </ligand>
</feature>
<keyword evidence="13 15" id="KW-0324">Glycolysis</keyword>
<dbReference type="UniPathway" id="UPA00109">
    <property type="reaction ID" value="UER00182"/>
</dbReference>
<evidence type="ECO:0000259" key="16">
    <source>
        <dbReference type="Pfam" id="PF00365"/>
    </source>
</evidence>
<dbReference type="GO" id="GO:0030388">
    <property type="term" value="P:fructose 1,6-bisphosphate metabolic process"/>
    <property type="evidence" value="ECO:0007669"/>
    <property type="project" value="TreeGrafter"/>
</dbReference>
<feature type="domain" description="Phosphofructokinase" evidence="16">
    <location>
        <begin position="3"/>
        <end position="274"/>
    </location>
</feature>
<comment type="function">
    <text evidence="2 15">Catalyzes the phosphorylation of D-fructose 6-phosphate to fructose 1,6-bisphosphate by ATP, the first committing step of glycolysis.</text>
</comment>
<keyword evidence="11 15" id="KW-0067">ATP-binding</keyword>
<evidence type="ECO:0000256" key="5">
    <source>
        <dbReference type="ARBA" id="ARBA00022490"/>
    </source>
</evidence>
<sequence>MKKIAVITSGGDCPGMNAAIRAAVRVALAQGVEVWGIRNGYAGMIADNMTKLDSRSVGDIIQKGGTFLGTARSEEFKTLPGRQKAVANLQSHGIEGLIVIGGDGSLTGAKQLGEMGIKMVGLPGSIDNDIWGTDYTIGFDTAVNTALEAINKLRDTASAHGRVMLVEVMGRNCGWIALTAGLAGGAESILIPEVPFSREDICKQLLESRAKGKQYSIMVVAEGAGSAIELGQYIRTKTGLETRVSVLGHIQRGGAPTVADRLLASRLAETAVRSLLAGKSGIMIGYHNQQCVEVPIADAVGKKKDIDPELYRLADVLSQ</sequence>
<dbReference type="Pfam" id="PF00365">
    <property type="entry name" value="PFK"/>
    <property type="match status" value="1"/>
</dbReference>
<dbReference type="EC" id="2.7.1.11" evidence="15"/>
<keyword evidence="5 15" id="KW-0963">Cytoplasm</keyword>
<feature type="binding site" evidence="15">
    <location>
        <begin position="21"/>
        <end position="25"/>
    </location>
    <ligand>
        <name>ADP</name>
        <dbReference type="ChEBI" id="CHEBI:456216"/>
        <note>allosteric activator; ligand shared between dimeric partners</note>
    </ligand>
</feature>
<dbReference type="PRINTS" id="PR00476">
    <property type="entry name" value="PHFRCTKINASE"/>
</dbReference>
<dbReference type="InterPro" id="IPR015912">
    <property type="entry name" value="Phosphofructokinase_CS"/>
</dbReference>
<comment type="subunit">
    <text evidence="15">Homotetramer.</text>
</comment>
<dbReference type="PANTHER" id="PTHR13697">
    <property type="entry name" value="PHOSPHOFRUCTOKINASE"/>
    <property type="match status" value="1"/>
</dbReference>
<evidence type="ECO:0000256" key="7">
    <source>
        <dbReference type="ARBA" id="ARBA00022679"/>
    </source>
</evidence>
<feature type="binding site" description="in other chain" evidence="15">
    <location>
        <begin position="249"/>
        <end position="252"/>
    </location>
    <ligand>
        <name>substrate</name>
        <note>ligand shared between dimeric partners</note>
    </ligand>
</feature>
<comment type="catalytic activity">
    <reaction evidence="14 15">
        <text>beta-D-fructose 6-phosphate + ATP = beta-D-fructose 1,6-bisphosphate + ADP + H(+)</text>
        <dbReference type="Rhea" id="RHEA:16109"/>
        <dbReference type="ChEBI" id="CHEBI:15378"/>
        <dbReference type="ChEBI" id="CHEBI:30616"/>
        <dbReference type="ChEBI" id="CHEBI:32966"/>
        <dbReference type="ChEBI" id="CHEBI:57634"/>
        <dbReference type="ChEBI" id="CHEBI:456216"/>
        <dbReference type="EC" id="2.7.1.11"/>
    </reaction>
</comment>
<evidence type="ECO:0000313" key="17">
    <source>
        <dbReference type="EMBL" id="SCM81486.1"/>
    </source>
</evidence>
<dbReference type="InterPro" id="IPR012003">
    <property type="entry name" value="ATP_PFK_prok-type"/>
</dbReference>
<keyword evidence="8 15" id="KW-0479">Metal-binding</keyword>
<dbReference type="GO" id="GO:0005945">
    <property type="term" value="C:6-phosphofructokinase complex"/>
    <property type="evidence" value="ECO:0007669"/>
    <property type="project" value="TreeGrafter"/>
</dbReference>
<proteinExistence type="inferred from homology"/>
<comment type="pathway">
    <text evidence="4 15">Carbohydrate degradation; glycolysis; D-glyceraldehyde 3-phosphate and glycerone phosphate from D-glucose: step 3/4.</text>
</comment>
<dbReference type="GO" id="GO:0070095">
    <property type="term" value="F:fructose-6-phosphate binding"/>
    <property type="evidence" value="ECO:0007669"/>
    <property type="project" value="TreeGrafter"/>
</dbReference>
<dbReference type="InterPro" id="IPR035966">
    <property type="entry name" value="PKF_sf"/>
</dbReference>
<dbReference type="NCBIfam" id="NF002872">
    <property type="entry name" value="PRK03202.1"/>
    <property type="match status" value="1"/>
</dbReference>
<evidence type="ECO:0000256" key="14">
    <source>
        <dbReference type="ARBA" id="ARBA00048070"/>
    </source>
</evidence>
<keyword evidence="6 15" id="KW-0021">Allosteric enzyme</keyword>
<evidence type="ECO:0000256" key="12">
    <source>
        <dbReference type="ARBA" id="ARBA00022842"/>
    </source>
</evidence>
<keyword evidence="7 15" id="KW-0808">Transferase</keyword>
<dbReference type="GO" id="GO:0016208">
    <property type="term" value="F:AMP binding"/>
    <property type="evidence" value="ECO:0007669"/>
    <property type="project" value="TreeGrafter"/>
</dbReference>
<dbReference type="SUPFAM" id="SSF53784">
    <property type="entry name" value="Phosphofructokinase"/>
    <property type="match status" value="1"/>
</dbReference>
<dbReference type="GO" id="GO:0003872">
    <property type="term" value="F:6-phosphofructokinase activity"/>
    <property type="evidence" value="ECO:0007669"/>
    <property type="project" value="UniProtKB-UniRule"/>
</dbReference>
<dbReference type="GO" id="GO:0046872">
    <property type="term" value="F:metal ion binding"/>
    <property type="evidence" value="ECO:0007669"/>
    <property type="project" value="UniProtKB-KW"/>
</dbReference>
<organism evidence="17">
    <name type="scientific">uncultured Sporomusa sp</name>
    <dbReference type="NCBI Taxonomy" id="307249"/>
    <lineage>
        <taxon>Bacteria</taxon>
        <taxon>Bacillati</taxon>
        <taxon>Bacillota</taxon>
        <taxon>Negativicutes</taxon>
        <taxon>Selenomonadales</taxon>
        <taxon>Sporomusaceae</taxon>
        <taxon>Sporomusa</taxon>
        <taxon>environmental samples</taxon>
    </lineage>
</organism>
<dbReference type="PANTHER" id="PTHR13697:SF4">
    <property type="entry name" value="ATP-DEPENDENT 6-PHOSPHOFRUCTOKINASE"/>
    <property type="match status" value="1"/>
</dbReference>
<dbReference type="Gene3D" id="3.40.50.450">
    <property type="match status" value="1"/>
</dbReference>
<dbReference type="InterPro" id="IPR022953">
    <property type="entry name" value="ATP_PFK"/>
</dbReference>
<comment type="activity regulation">
    <text evidence="15">Allosterically activated by ADP and other diphosphonucleosides, and allosterically inhibited by phosphoenolpyruvate.</text>
</comment>
<evidence type="ECO:0000256" key="1">
    <source>
        <dbReference type="ARBA" id="ARBA00001946"/>
    </source>
</evidence>
<keyword evidence="10 15" id="KW-0418">Kinase</keyword>
<accession>A0A212LVE6</accession>